<dbReference type="Proteomes" id="UP001271007">
    <property type="component" value="Unassembled WGS sequence"/>
</dbReference>
<evidence type="ECO:0000313" key="4">
    <source>
        <dbReference type="Proteomes" id="UP001271007"/>
    </source>
</evidence>
<dbReference type="GO" id="GO:0035838">
    <property type="term" value="C:growing cell tip"/>
    <property type="evidence" value="ECO:0007669"/>
    <property type="project" value="TreeGrafter"/>
</dbReference>
<dbReference type="GO" id="GO:0005886">
    <property type="term" value="C:plasma membrane"/>
    <property type="evidence" value="ECO:0007669"/>
    <property type="project" value="InterPro"/>
</dbReference>
<feature type="transmembrane region" description="Helical" evidence="2">
    <location>
        <begin position="96"/>
        <end position="120"/>
    </location>
</feature>
<evidence type="ECO:0008006" key="5">
    <source>
        <dbReference type="Google" id="ProtNLM"/>
    </source>
</evidence>
<dbReference type="Gene3D" id="1.20.140.150">
    <property type="match status" value="1"/>
</dbReference>
<dbReference type="EMBL" id="JAWDJX010000051">
    <property type="protein sequence ID" value="KAK3048199.1"/>
    <property type="molecule type" value="Genomic_DNA"/>
</dbReference>
<feature type="region of interest" description="Disordered" evidence="1">
    <location>
        <begin position="172"/>
        <end position="195"/>
    </location>
</feature>
<evidence type="ECO:0000313" key="3">
    <source>
        <dbReference type="EMBL" id="KAK3048199.1"/>
    </source>
</evidence>
<proteinExistence type="predicted"/>
<accession>A0AAJ0DE96</accession>
<feature type="transmembrane region" description="Helical" evidence="2">
    <location>
        <begin position="140"/>
        <end position="161"/>
    </location>
</feature>
<keyword evidence="4" id="KW-1185">Reference proteome</keyword>
<protein>
    <recommendedName>
        <fullName evidence="5">Pali-domain-containing protein</fullName>
    </recommendedName>
</protein>
<dbReference type="InterPro" id="IPR009571">
    <property type="entry name" value="SUR7/Rim9-like_fungi"/>
</dbReference>
<evidence type="ECO:0000256" key="2">
    <source>
        <dbReference type="SAM" id="Phobius"/>
    </source>
</evidence>
<keyword evidence="2" id="KW-0472">Membrane</keyword>
<dbReference type="InterPro" id="IPR051380">
    <property type="entry name" value="pH-response_reg_palI/RIM9"/>
</dbReference>
<organism evidence="3 4">
    <name type="scientific">Extremus antarcticus</name>
    <dbReference type="NCBI Taxonomy" id="702011"/>
    <lineage>
        <taxon>Eukaryota</taxon>
        <taxon>Fungi</taxon>
        <taxon>Dikarya</taxon>
        <taxon>Ascomycota</taxon>
        <taxon>Pezizomycotina</taxon>
        <taxon>Dothideomycetes</taxon>
        <taxon>Dothideomycetidae</taxon>
        <taxon>Mycosphaerellales</taxon>
        <taxon>Extremaceae</taxon>
        <taxon>Extremus</taxon>
    </lineage>
</organism>
<dbReference type="PANTHER" id="PTHR28013">
    <property type="entry name" value="PROTEIN DCV1-RELATED"/>
    <property type="match status" value="1"/>
</dbReference>
<feature type="transmembrane region" description="Helical" evidence="2">
    <location>
        <begin position="71"/>
        <end position="89"/>
    </location>
</feature>
<evidence type="ECO:0000256" key="1">
    <source>
        <dbReference type="SAM" id="MobiDB-lite"/>
    </source>
</evidence>
<dbReference type="PANTHER" id="PTHR28013:SF7">
    <property type="entry name" value="PALI-DOMAIN-CONTAINING PROTEIN"/>
    <property type="match status" value="1"/>
</dbReference>
<comment type="caution">
    <text evidence="3">The sequence shown here is derived from an EMBL/GenBank/DDBJ whole genome shotgun (WGS) entry which is preliminary data.</text>
</comment>
<gene>
    <name evidence="3" type="ORF">LTR09_010360</name>
</gene>
<keyword evidence="2" id="KW-1133">Transmembrane helix</keyword>
<name>A0AAJ0DE96_9PEZI</name>
<dbReference type="AlphaFoldDB" id="A0AAJ0DE96"/>
<keyword evidence="2" id="KW-0812">Transmembrane</keyword>
<dbReference type="GO" id="GO:0032153">
    <property type="term" value="C:cell division site"/>
    <property type="evidence" value="ECO:0007669"/>
    <property type="project" value="TreeGrafter"/>
</dbReference>
<reference evidence="3" key="1">
    <citation type="submission" date="2023-04" db="EMBL/GenBank/DDBJ databases">
        <title>Black Yeasts Isolated from many extreme environments.</title>
        <authorList>
            <person name="Coleine C."/>
            <person name="Stajich J.E."/>
            <person name="Selbmann L."/>
        </authorList>
    </citation>
    <scope>NUCLEOTIDE SEQUENCE</scope>
    <source>
        <strain evidence="3">CCFEE 5312</strain>
    </source>
</reference>
<dbReference type="Pfam" id="PF06687">
    <property type="entry name" value="SUR7"/>
    <property type="match status" value="1"/>
</dbReference>
<sequence>MLTNQTDIRHSSVTFGSFGYCVLDVPPIQTDRDFCFHKMIGYKPAVIMSEIDHTSLSKADTDTVDSLTNAFVLHPIACALAFLAAFTALGGLIGSLVGVIIAVLAWIITVVVMAIDFAVFGIIKNHVNSDGSGSHAFYSYGMWTCLAAMVLLFLGTIIVFFTCCTERRKKKNGNYTERKKSRHHNRDDSYINNKY</sequence>